<dbReference type="AlphaFoldDB" id="A0A5P1F716"/>
<feature type="transmembrane region" description="Helical" evidence="6">
    <location>
        <begin position="15"/>
        <end position="32"/>
    </location>
</feature>
<proteinExistence type="predicted"/>
<accession>A0A5P1F716</accession>
<evidence type="ECO:0000313" key="8">
    <source>
        <dbReference type="EMBL" id="ONK72290.1"/>
    </source>
</evidence>
<name>A0A5P1F716_ASPOF</name>
<keyword evidence="5 6" id="KW-0472">Membrane</keyword>
<keyword evidence="3 6" id="KW-0812">Transmembrane</keyword>
<evidence type="ECO:0000313" key="9">
    <source>
        <dbReference type="Proteomes" id="UP000243459"/>
    </source>
</evidence>
<dbReference type="GO" id="GO:0140359">
    <property type="term" value="F:ABC-type transporter activity"/>
    <property type="evidence" value="ECO:0007669"/>
    <property type="project" value="InterPro"/>
</dbReference>
<dbReference type="Pfam" id="PF19055">
    <property type="entry name" value="ABC2_membrane_7"/>
    <property type="match status" value="1"/>
</dbReference>
<keyword evidence="2" id="KW-0813">Transport</keyword>
<keyword evidence="4 6" id="KW-1133">Transmembrane helix</keyword>
<evidence type="ECO:0000256" key="5">
    <source>
        <dbReference type="ARBA" id="ARBA00023136"/>
    </source>
</evidence>
<evidence type="ECO:0000256" key="1">
    <source>
        <dbReference type="ARBA" id="ARBA00004141"/>
    </source>
</evidence>
<feature type="transmembrane region" description="Helical" evidence="6">
    <location>
        <begin position="136"/>
        <end position="162"/>
    </location>
</feature>
<dbReference type="InterPro" id="IPR043926">
    <property type="entry name" value="ABCG_dom"/>
</dbReference>
<dbReference type="InterPro" id="IPR050352">
    <property type="entry name" value="ABCG_transporters"/>
</dbReference>
<feature type="transmembrane region" description="Helical" evidence="6">
    <location>
        <begin position="44"/>
        <end position="64"/>
    </location>
</feature>
<dbReference type="EMBL" id="CM007384">
    <property type="protein sequence ID" value="ONK72290.1"/>
    <property type="molecule type" value="Genomic_DNA"/>
</dbReference>
<dbReference type="Proteomes" id="UP000243459">
    <property type="component" value="Chromosome 4"/>
</dbReference>
<reference evidence="9" key="1">
    <citation type="journal article" date="2017" name="Nat. Commun.">
        <title>The asparagus genome sheds light on the origin and evolution of a young Y chromosome.</title>
        <authorList>
            <person name="Harkess A."/>
            <person name="Zhou J."/>
            <person name="Xu C."/>
            <person name="Bowers J.E."/>
            <person name="Van der Hulst R."/>
            <person name="Ayyampalayam S."/>
            <person name="Mercati F."/>
            <person name="Riccardi P."/>
            <person name="McKain M.R."/>
            <person name="Kakrana A."/>
            <person name="Tang H."/>
            <person name="Ray J."/>
            <person name="Groenendijk J."/>
            <person name="Arikit S."/>
            <person name="Mathioni S.M."/>
            <person name="Nakano M."/>
            <person name="Shan H."/>
            <person name="Telgmann-Rauber A."/>
            <person name="Kanno A."/>
            <person name="Yue Z."/>
            <person name="Chen H."/>
            <person name="Li W."/>
            <person name="Chen Y."/>
            <person name="Xu X."/>
            <person name="Zhang Y."/>
            <person name="Luo S."/>
            <person name="Chen H."/>
            <person name="Gao J."/>
            <person name="Mao Z."/>
            <person name="Pires J.C."/>
            <person name="Luo M."/>
            <person name="Kudrna D."/>
            <person name="Wing R.A."/>
            <person name="Meyers B.C."/>
            <person name="Yi K."/>
            <person name="Kong H."/>
            <person name="Lavrijsen P."/>
            <person name="Sunseri F."/>
            <person name="Falavigna A."/>
            <person name="Ye Y."/>
            <person name="Leebens-Mack J.H."/>
            <person name="Chen G."/>
        </authorList>
    </citation>
    <scope>NUCLEOTIDE SEQUENCE [LARGE SCALE GENOMIC DNA]</scope>
    <source>
        <strain evidence="9">cv. DH0086</strain>
    </source>
</reference>
<feature type="domain" description="ABC transporter family G" evidence="7">
    <location>
        <begin position="1"/>
        <end position="163"/>
    </location>
</feature>
<dbReference type="PANTHER" id="PTHR48041">
    <property type="entry name" value="ABC TRANSPORTER G FAMILY MEMBER 28"/>
    <property type="match status" value="1"/>
</dbReference>
<evidence type="ECO:0000256" key="2">
    <source>
        <dbReference type="ARBA" id="ARBA00022448"/>
    </source>
</evidence>
<comment type="subcellular location">
    <subcellularLocation>
        <location evidence="1">Membrane</location>
        <topology evidence="1">Multi-pass membrane protein</topology>
    </subcellularLocation>
</comment>
<gene>
    <name evidence="8" type="ORF">A4U43_C04F17800</name>
</gene>
<protein>
    <recommendedName>
        <fullName evidence="7">ABC transporter family G domain-containing protein</fullName>
    </recommendedName>
</protein>
<keyword evidence="9" id="KW-1185">Reference proteome</keyword>
<dbReference type="GO" id="GO:0016020">
    <property type="term" value="C:membrane"/>
    <property type="evidence" value="ECO:0007669"/>
    <property type="project" value="UniProtKB-SubCell"/>
</dbReference>
<evidence type="ECO:0000259" key="7">
    <source>
        <dbReference type="Pfam" id="PF19055"/>
    </source>
</evidence>
<dbReference type="PANTHER" id="PTHR48041:SF91">
    <property type="entry name" value="ABC TRANSPORTER G FAMILY MEMBER 28"/>
    <property type="match status" value="1"/>
</dbReference>
<dbReference type="OMA" id="WIMTRCT"/>
<evidence type="ECO:0000256" key="6">
    <source>
        <dbReference type="SAM" id="Phobius"/>
    </source>
</evidence>
<sequence length="164" mass="18829">MSSAAYFLARDTVDHFNTIIKPIVYLSMFYFFNNPRSSIQDNYIILVALVYCVTGIGYTFAISFQPSSAQLWSALLPVILTLIATQTNNAEWMKNLCYTKWALEAFVLSNAERYSGVWLVTRCGSLKQNVYEIDDWWLSIGILILYGVTFRLIAYICMVTLLRK</sequence>
<evidence type="ECO:0000256" key="3">
    <source>
        <dbReference type="ARBA" id="ARBA00022692"/>
    </source>
</evidence>
<evidence type="ECO:0000256" key="4">
    <source>
        <dbReference type="ARBA" id="ARBA00022989"/>
    </source>
</evidence>
<organism evidence="8 9">
    <name type="scientific">Asparagus officinalis</name>
    <name type="common">Garden asparagus</name>
    <dbReference type="NCBI Taxonomy" id="4686"/>
    <lineage>
        <taxon>Eukaryota</taxon>
        <taxon>Viridiplantae</taxon>
        <taxon>Streptophyta</taxon>
        <taxon>Embryophyta</taxon>
        <taxon>Tracheophyta</taxon>
        <taxon>Spermatophyta</taxon>
        <taxon>Magnoliopsida</taxon>
        <taxon>Liliopsida</taxon>
        <taxon>Asparagales</taxon>
        <taxon>Asparagaceae</taxon>
        <taxon>Asparagoideae</taxon>
        <taxon>Asparagus</taxon>
    </lineage>
</organism>
<dbReference type="Gramene" id="ONK72290">
    <property type="protein sequence ID" value="ONK72290"/>
    <property type="gene ID" value="A4U43_C04F17800"/>
</dbReference>